<dbReference type="InterPro" id="IPR002073">
    <property type="entry name" value="PDEase_catalytic_dom"/>
</dbReference>
<dbReference type="EMBL" id="JAZDUA010000208">
    <property type="protein sequence ID" value="KAK7864222.1"/>
    <property type="molecule type" value="Genomic_DNA"/>
</dbReference>
<dbReference type="Pfam" id="PF23198">
    <property type="entry name" value="PDE8A_N"/>
    <property type="match status" value="1"/>
</dbReference>
<evidence type="ECO:0000256" key="10">
    <source>
        <dbReference type="PIRSR" id="PIRSR623088-3"/>
    </source>
</evidence>
<evidence type="ECO:0000313" key="15">
    <source>
        <dbReference type="Proteomes" id="UP001378592"/>
    </source>
</evidence>
<feature type="compositionally biased region" description="Acidic residues" evidence="11">
    <location>
        <begin position="917"/>
        <end position="927"/>
    </location>
</feature>
<dbReference type="Gene3D" id="3.30.450.20">
    <property type="entry name" value="PAS domain"/>
    <property type="match status" value="1"/>
</dbReference>
<dbReference type="InterPro" id="IPR035965">
    <property type="entry name" value="PAS-like_dom_sf"/>
</dbReference>
<evidence type="ECO:0000256" key="11">
    <source>
        <dbReference type="SAM" id="MobiDB-lite"/>
    </source>
</evidence>
<dbReference type="InterPro" id="IPR057304">
    <property type="entry name" value="PDE8-like_REC_N"/>
</dbReference>
<evidence type="ECO:0000256" key="1">
    <source>
        <dbReference type="ARBA" id="ARBA00001968"/>
    </source>
</evidence>
<feature type="binding site" evidence="10">
    <location>
        <position position="639"/>
    </location>
    <ligand>
        <name>Zn(2+)</name>
        <dbReference type="ChEBI" id="CHEBI:29105"/>
        <label>1</label>
    </ligand>
</feature>
<dbReference type="GO" id="GO:0046872">
    <property type="term" value="F:metal ion binding"/>
    <property type="evidence" value="ECO:0007669"/>
    <property type="project" value="UniProtKB-KW"/>
</dbReference>
<feature type="binding site" evidence="9">
    <location>
        <begin position="598"/>
        <end position="602"/>
    </location>
    <ligand>
        <name>AMP</name>
        <dbReference type="ChEBI" id="CHEBI:456215"/>
    </ligand>
</feature>
<feature type="region of interest" description="Disordered" evidence="11">
    <location>
        <begin position="881"/>
        <end position="936"/>
    </location>
</feature>
<name>A0AAN9Z674_9ORTH</name>
<feature type="binding site" evidence="10">
    <location>
        <position position="602"/>
    </location>
    <ligand>
        <name>Zn(2+)</name>
        <dbReference type="ChEBI" id="CHEBI:29105"/>
        <label>1</label>
    </ligand>
</feature>
<dbReference type="CDD" id="cd00077">
    <property type="entry name" value="HDc"/>
    <property type="match status" value="1"/>
</dbReference>
<feature type="binding site" evidence="9">
    <location>
        <position position="639"/>
    </location>
    <ligand>
        <name>AMP</name>
        <dbReference type="ChEBI" id="CHEBI:456215"/>
    </ligand>
</feature>
<keyword evidence="15" id="KW-1185">Reference proteome</keyword>
<evidence type="ECO:0000256" key="5">
    <source>
        <dbReference type="ARBA" id="ARBA00022723"/>
    </source>
</evidence>
<keyword evidence="6" id="KW-0378">Hydrolase</keyword>
<feature type="compositionally biased region" description="Low complexity" evidence="11">
    <location>
        <begin position="95"/>
        <end position="109"/>
    </location>
</feature>
<dbReference type="PRINTS" id="PR00387">
    <property type="entry name" value="PDIESTERASE1"/>
</dbReference>
<evidence type="ECO:0000259" key="12">
    <source>
        <dbReference type="PROSITE" id="PS50112"/>
    </source>
</evidence>
<evidence type="ECO:0000256" key="8">
    <source>
        <dbReference type="PIRSR" id="PIRSR623088-1"/>
    </source>
</evidence>
<feature type="region of interest" description="Disordered" evidence="11">
    <location>
        <begin position="501"/>
        <end position="521"/>
    </location>
</feature>
<accession>A0AAN9Z674</accession>
<dbReference type="GO" id="GO:0007165">
    <property type="term" value="P:signal transduction"/>
    <property type="evidence" value="ECO:0007669"/>
    <property type="project" value="InterPro"/>
</dbReference>
<comment type="caution">
    <text evidence="14">The sequence shown here is derived from an EMBL/GenBank/DDBJ whole genome shotgun (WGS) entry which is preliminary data.</text>
</comment>
<dbReference type="InterPro" id="IPR003607">
    <property type="entry name" value="HD/PDEase_dom"/>
</dbReference>
<dbReference type="InterPro" id="IPR036971">
    <property type="entry name" value="PDEase_catalytic_dom_sf"/>
</dbReference>
<sequence>MGCTPSTLQQQQQQAQQQQPDPQQQQPNKEQAQKGAGAAADSPRRAAQQQQQQATPPSIMKTPLARITGGGGGGGGGGSPRSWRFKKASDKEKAAAPPAGAAGLVNPAARPNAPQRDALILRRGLTDKFYHQQGALKVLLVFAKDDATVTALRSAAGQLGYECSLARNSASCVDAFQSRCHDLVIVDNRDPKTLDGEAIGKALRAVKSSQFSVFVALVKRSETEKQDCSILPYINAGYDRWVVEVTSAAPFVSELLQMDTSEVQPRKQLWAYHSFLLMAERSRELCIITDYSHHIVYANRAVERAVGSSAKELYGRCVYDLVHVDSRERLLNAAVKGREWEGVATVAPRRNSETMMLQCRVMPNGAVGRAPANLVFMLEPPPKRGSEAGMSGRGSVPSVRRGSADMRSVCSDGLRRQSVTKLNALSIEAPITKVVMLISQAQEQSSPEVSLMLDKVVDILRTTELYSPVVREDRLRPDDPVTSDLISALLQAGSSIVVPTTRRSSNDSAVGRGVHAPRGSRSVPNVSTQLSVLLESSLLWEFDIFKLEELSGQRPLLHLGMNLMEHFEVPQTLNVDMNTVHNWLSIIEMNYRATNTYHNSSHAADVMQSSAAFLERERLQRILDPLDNACCLIAAAVHDVDHPGRSSAFLCNSDHELAILYNDICVLESHHAALAFRLTVSDERVNIFKGLERDVYKMVRLSIIDMVLATEMTKHFEHLAKFVNVFSKPVREDDESSHNRSRRSLLQLGADTEGAVMTQENIALAKRMLIKCADVSNPARPLRQCVEWALRIAEEYFQQTDEEKSKQLPVVMPMFDRASCSIPKSQIGFMDFIINDMFEAWEAFIEMPELMQNLDSNYRFWKEKEEQGICLPEDAEKLRAASASGGAAAGAGAAGAGAAGAGATSPATHLAPLSSDELGEEDEEEEERQARAADPS</sequence>
<dbReference type="Gene3D" id="1.10.1300.10">
    <property type="entry name" value="3'5'-cyclic nucleotide phosphodiesterase, catalytic domain"/>
    <property type="match status" value="1"/>
</dbReference>
<dbReference type="InterPro" id="IPR023088">
    <property type="entry name" value="PDEase"/>
</dbReference>
<dbReference type="GO" id="GO:0004115">
    <property type="term" value="F:3',5'-cyclic-AMP phosphodiesterase activity"/>
    <property type="evidence" value="ECO:0007669"/>
    <property type="project" value="UniProtKB-EC"/>
</dbReference>
<feature type="active site" description="Proton donor" evidence="8">
    <location>
        <position position="598"/>
    </location>
</feature>
<dbReference type="Pfam" id="PF00233">
    <property type="entry name" value="PDEase_I"/>
    <property type="match status" value="1"/>
</dbReference>
<feature type="compositionally biased region" description="Gly residues" evidence="11">
    <location>
        <begin position="68"/>
        <end position="79"/>
    </location>
</feature>
<evidence type="ECO:0000256" key="2">
    <source>
        <dbReference type="ARBA" id="ARBA00004703"/>
    </source>
</evidence>
<feature type="region of interest" description="Disordered" evidence="11">
    <location>
        <begin position="383"/>
        <end position="402"/>
    </location>
</feature>
<dbReference type="PROSITE" id="PS50112">
    <property type="entry name" value="PAS"/>
    <property type="match status" value="1"/>
</dbReference>
<feature type="binding site" evidence="10">
    <location>
        <position position="638"/>
    </location>
    <ligand>
        <name>Zn(2+)</name>
        <dbReference type="ChEBI" id="CHEBI:29105"/>
        <label>1</label>
    </ligand>
</feature>
<dbReference type="EC" id="3.1.4.53" evidence="4"/>
<dbReference type="InterPro" id="IPR000014">
    <property type="entry name" value="PAS"/>
</dbReference>
<feature type="binding site" evidence="10">
    <location>
        <position position="774"/>
    </location>
    <ligand>
        <name>Zn(2+)</name>
        <dbReference type="ChEBI" id="CHEBI:29105"/>
        <label>1</label>
    </ligand>
</feature>
<comment type="similarity">
    <text evidence="3">Belongs to the cyclic nucleotide phosphodiesterase family. PDE8 subfamily.</text>
</comment>
<keyword evidence="7" id="KW-0114">cAMP</keyword>
<feature type="binding site" evidence="9">
    <location>
        <position position="774"/>
    </location>
    <ligand>
        <name>AMP</name>
        <dbReference type="ChEBI" id="CHEBI:456215"/>
    </ligand>
</feature>
<dbReference type="GO" id="GO:0006355">
    <property type="term" value="P:regulation of DNA-templated transcription"/>
    <property type="evidence" value="ECO:0007669"/>
    <property type="project" value="InterPro"/>
</dbReference>
<feature type="binding site" evidence="9">
    <location>
        <position position="826"/>
    </location>
    <ligand>
        <name>AMP</name>
        <dbReference type="ChEBI" id="CHEBI:456215"/>
    </ligand>
</feature>
<keyword evidence="5 10" id="KW-0479">Metal-binding</keyword>
<evidence type="ECO:0000256" key="9">
    <source>
        <dbReference type="PIRSR" id="PIRSR623088-2"/>
    </source>
</evidence>
<dbReference type="AlphaFoldDB" id="A0AAN9Z674"/>
<feature type="region of interest" description="Disordered" evidence="11">
    <location>
        <begin position="1"/>
        <end position="111"/>
    </location>
</feature>
<comment type="cofactor">
    <cofactor evidence="1">
        <name>a divalent metal cation</name>
        <dbReference type="ChEBI" id="CHEBI:60240"/>
    </cofactor>
</comment>
<dbReference type="PROSITE" id="PS51845">
    <property type="entry name" value="PDEASE_I_2"/>
    <property type="match status" value="1"/>
</dbReference>
<feature type="domain" description="PDEase" evidence="13">
    <location>
        <begin position="522"/>
        <end position="868"/>
    </location>
</feature>
<dbReference type="SMART" id="SM00471">
    <property type="entry name" value="HDc"/>
    <property type="match status" value="1"/>
</dbReference>
<gene>
    <name evidence="14" type="ORF">R5R35_002062</name>
</gene>
<comment type="pathway">
    <text evidence="2">Purine metabolism; 3',5'-cyclic AMP degradation; AMP from 3',5'-cyclic AMP: step 1/1.</text>
</comment>
<dbReference type="PANTHER" id="PTHR11347">
    <property type="entry name" value="CYCLIC NUCLEOTIDE PHOSPHODIESTERASE"/>
    <property type="match status" value="1"/>
</dbReference>
<dbReference type="SUPFAM" id="SSF109604">
    <property type="entry name" value="HD-domain/PDEase-like"/>
    <property type="match status" value="1"/>
</dbReference>
<feature type="compositionally biased region" description="Low complexity" evidence="11">
    <location>
        <begin position="9"/>
        <end position="54"/>
    </location>
</feature>
<feature type="compositionally biased region" description="Gly residues" evidence="11">
    <location>
        <begin position="887"/>
        <end position="900"/>
    </location>
</feature>
<evidence type="ECO:0000256" key="3">
    <source>
        <dbReference type="ARBA" id="ARBA00006437"/>
    </source>
</evidence>
<dbReference type="Proteomes" id="UP001378592">
    <property type="component" value="Unassembled WGS sequence"/>
</dbReference>
<protein>
    <recommendedName>
        <fullName evidence="4">3',5'-cyclic-AMP phosphodiesterase</fullName>
        <ecNumber evidence="4">3.1.4.53</ecNumber>
    </recommendedName>
</protein>
<evidence type="ECO:0000313" key="14">
    <source>
        <dbReference type="EMBL" id="KAK7864222.1"/>
    </source>
</evidence>
<dbReference type="CDD" id="cd00130">
    <property type="entry name" value="PAS"/>
    <property type="match status" value="1"/>
</dbReference>
<evidence type="ECO:0000259" key="13">
    <source>
        <dbReference type="PROSITE" id="PS51845"/>
    </source>
</evidence>
<reference evidence="14 15" key="1">
    <citation type="submission" date="2024-03" db="EMBL/GenBank/DDBJ databases">
        <title>The genome assembly and annotation of the cricket Gryllus longicercus Weissman &amp; Gray.</title>
        <authorList>
            <person name="Szrajer S."/>
            <person name="Gray D."/>
            <person name="Ylla G."/>
        </authorList>
    </citation>
    <scope>NUCLEOTIDE SEQUENCE [LARGE SCALE GENOMIC DNA]</scope>
    <source>
        <strain evidence="14">DAG 2021-001</strain>
        <tissue evidence="14">Whole body minus gut</tissue>
    </source>
</reference>
<feature type="binding site" evidence="10">
    <location>
        <position position="639"/>
    </location>
    <ligand>
        <name>Zn(2+)</name>
        <dbReference type="ChEBI" id="CHEBI:29105"/>
        <label>2</label>
    </ligand>
</feature>
<evidence type="ECO:0000256" key="4">
    <source>
        <dbReference type="ARBA" id="ARBA00012276"/>
    </source>
</evidence>
<evidence type="ECO:0000256" key="6">
    <source>
        <dbReference type="ARBA" id="ARBA00022801"/>
    </source>
</evidence>
<feature type="domain" description="PAS" evidence="12">
    <location>
        <begin position="287"/>
        <end position="330"/>
    </location>
</feature>
<dbReference type="Pfam" id="PF00989">
    <property type="entry name" value="PAS"/>
    <property type="match status" value="1"/>
</dbReference>
<dbReference type="FunFam" id="1.10.1300.10:FF:000002">
    <property type="entry name" value="Phosphodiesterase"/>
    <property type="match status" value="1"/>
</dbReference>
<dbReference type="InterPro" id="IPR013767">
    <property type="entry name" value="PAS_fold"/>
</dbReference>
<organism evidence="14 15">
    <name type="scientific">Gryllus longicercus</name>
    <dbReference type="NCBI Taxonomy" id="2509291"/>
    <lineage>
        <taxon>Eukaryota</taxon>
        <taxon>Metazoa</taxon>
        <taxon>Ecdysozoa</taxon>
        <taxon>Arthropoda</taxon>
        <taxon>Hexapoda</taxon>
        <taxon>Insecta</taxon>
        <taxon>Pterygota</taxon>
        <taxon>Neoptera</taxon>
        <taxon>Polyneoptera</taxon>
        <taxon>Orthoptera</taxon>
        <taxon>Ensifera</taxon>
        <taxon>Gryllidea</taxon>
        <taxon>Grylloidea</taxon>
        <taxon>Gryllidae</taxon>
        <taxon>Gryllinae</taxon>
        <taxon>Gryllus</taxon>
    </lineage>
</organism>
<dbReference type="NCBIfam" id="TIGR00229">
    <property type="entry name" value="sensory_box"/>
    <property type="match status" value="1"/>
</dbReference>
<dbReference type="SUPFAM" id="SSF55785">
    <property type="entry name" value="PYP-like sensor domain (PAS domain)"/>
    <property type="match status" value="1"/>
</dbReference>
<dbReference type="SMART" id="SM00091">
    <property type="entry name" value="PAS"/>
    <property type="match status" value="1"/>
</dbReference>
<proteinExistence type="inferred from homology"/>
<evidence type="ECO:0000256" key="7">
    <source>
        <dbReference type="ARBA" id="ARBA00023149"/>
    </source>
</evidence>